<dbReference type="Pfam" id="PF13696">
    <property type="entry name" value="zf-CCHC_2"/>
    <property type="match status" value="1"/>
</dbReference>
<feature type="region of interest" description="Disordered" evidence="8">
    <location>
        <begin position="559"/>
        <end position="592"/>
    </location>
</feature>
<dbReference type="InterPro" id="IPR013083">
    <property type="entry name" value="Znf_RING/FYVE/PHD"/>
</dbReference>
<dbReference type="RefSeq" id="XP_013243180.1">
    <property type="nucleotide sequence ID" value="XM_013387726.1"/>
</dbReference>
<keyword evidence="4 7" id="KW-0863">Zinc-finger</keyword>
<evidence type="ECO:0000259" key="10">
    <source>
        <dbReference type="PROSITE" id="PS50158"/>
    </source>
</evidence>
<evidence type="ECO:0000256" key="1">
    <source>
        <dbReference type="ARBA" id="ARBA00004123"/>
    </source>
</evidence>
<dbReference type="EMBL" id="JMSN01000042">
    <property type="protein sequence ID" value="KDN45447.1"/>
    <property type="molecule type" value="Genomic_DNA"/>
</dbReference>
<dbReference type="OrthoDB" id="106784at2759"/>
<dbReference type="GO" id="GO:0061630">
    <property type="term" value="F:ubiquitin protein ligase activity"/>
    <property type="evidence" value="ECO:0007669"/>
    <property type="project" value="InterPro"/>
</dbReference>
<keyword evidence="6" id="KW-0539">Nucleus</keyword>
<feature type="compositionally biased region" description="Polar residues" evidence="8">
    <location>
        <begin position="175"/>
        <end position="187"/>
    </location>
</feature>
<dbReference type="Gene3D" id="3.10.20.90">
    <property type="entry name" value="Phosphatidylinositol 3-kinase Catalytic Subunit, Chain A, domain 1"/>
    <property type="match status" value="1"/>
</dbReference>
<feature type="region of interest" description="Disordered" evidence="8">
    <location>
        <begin position="175"/>
        <end position="220"/>
    </location>
</feature>
<feature type="compositionally biased region" description="Low complexity" evidence="8">
    <location>
        <begin position="134"/>
        <end position="150"/>
    </location>
</feature>
<gene>
    <name evidence="12" type="ORF">K437DRAFT_256559</name>
</gene>
<keyword evidence="3" id="KW-0479">Metal-binding</keyword>
<dbReference type="PROSITE" id="PS50089">
    <property type="entry name" value="ZF_RING_2"/>
    <property type="match status" value="1"/>
</dbReference>
<dbReference type="Gene3D" id="3.30.40.10">
    <property type="entry name" value="Zinc/RING finger domain, C3HC4 (zinc finger)"/>
    <property type="match status" value="1"/>
</dbReference>
<evidence type="ECO:0000313" key="13">
    <source>
        <dbReference type="Proteomes" id="UP000027361"/>
    </source>
</evidence>
<dbReference type="GeneID" id="25264459"/>
<feature type="compositionally biased region" description="Basic and acidic residues" evidence="8">
    <location>
        <begin position="420"/>
        <end position="443"/>
    </location>
</feature>
<evidence type="ECO:0000256" key="3">
    <source>
        <dbReference type="ARBA" id="ARBA00022723"/>
    </source>
</evidence>
<comment type="subcellular location">
    <subcellularLocation>
        <location evidence="1">Nucleus</location>
    </subcellularLocation>
</comment>
<proteinExistence type="predicted"/>
<feature type="domain" description="CCHC-type" evidence="10">
    <location>
        <begin position="224"/>
        <end position="238"/>
    </location>
</feature>
<dbReference type="SMART" id="SM00343">
    <property type="entry name" value="ZnF_C2HC"/>
    <property type="match status" value="1"/>
</dbReference>
<organism evidence="12 13">
    <name type="scientific">Tilletiaria anomala (strain ATCC 24038 / CBS 436.72 / UBC 951)</name>
    <dbReference type="NCBI Taxonomy" id="1037660"/>
    <lineage>
        <taxon>Eukaryota</taxon>
        <taxon>Fungi</taxon>
        <taxon>Dikarya</taxon>
        <taxon>Basidiomycota</taxon>
        <taxon>Ustilaginomycotina</taxon>
        <taxon>Exobasidiomycetes</taxon>
        <taxon>Georgefischeriales</taxon>
        <taxon>Tilletiariaceae</taxon>
        <taxon>Tilletiaria</taxon>
    </lineage>
</organism>
<feature type="region of interest" description="Disordered" evidence="8">
    <location>
        <begin position="133"/>
        <end position="160"/>
    </location>
</feature>
<evidence type="ECO:0000256" key="5">
    <source>
        <dbReference type="ARBA" id="ARBA00022833"/>
    </source>
</evidence>
<dbReference type="SUPFAM" id="SSF57850">
    <property type="entry name" value="RING/U-box"/>
    <property type="match status" value="1"/>
</dbReference>
<keyword evidence="13" id="KW-1185">Reference proteome</keyword>
<dbReference type="SUPFAM" id="SSF57756">
    <property type="entry name" value="Retrovirus zinc finger-like domains"/>
    <property type="match status" value="1"/>
</dbReference>
<comment type="caution">
    <text evidence="12">The sequence shown here is derived from an EMBL/GenBank/DDBJ whole genome shotgun (WGS) entry which is preliminary data.</text>
</comment>
<feature type="compositionally biased region" description="Low complexity" evidence="8">
    <location>
        <begin position="398"/>
        <end position="411"/>
    </location>
</feature>
<dbReference type="Proteomes" id="UP000027361">
    <property type="component" value="Unassembled WGS sequence"/>
</dbReference>
<feature type="region of interest" description="Disordered" evidence="8">
    <location>
        <begin position="107"/>
        <end position="126"/>
    </location>
</feature>
<dbReference type="InterPro" id="IPR001878">
    <property type="entry name" value="Znf_CCHC"/>
</dbReference>
<dbReference type="InterPro" id="IPR001841">
    <property type="entry name" value="Znf_RING"/>
</dbReference>
<reference evidence="12 13" key="1">
    <citation type="submission" date="2014-05" db="EMBL/GenBank/DDBJ databases">
        <title>Draft genome sequence of a rare smut relative, Tilletiaria anomala UBC 951.</title>
        <authorList>
            <consortium name="DOE Joint Genome Institute"/>
            <person name="Toome M."/>
            <person name="Kuo A."/>
            <person name="Henrissat B."/>
            <person name="Lipzen A."/>
            <person name="Tritt A."/>
            <person name="Yoshinaga Y."/>
            <person name="Zane M."/>
            <person name="Barry K."/>
            <person name="Grigoriev I.V."/>
            <person name="Spatafora J.W."/>
            <person name="Aimea M.C."/>
        </authorList>
    </citation>
    <scope>NUCLEOTIDE SEQUENCE [LARGE SCALE GENOMIC DNA]</scope>
    <source>
        <strain evidence="12 13">UBC 951</strain>
    </source>
</reference>
<dbReference type="GO" id="GO:0006511">
    <property type="term" value="P:ubiquitin-dependent protein catabolic process"/>
    <property type="evidence" value="ECO:0007669"/>
    <property type="project" value="TreeGrafter"/>
</dbReference>
<dbReference type="GO" id="GO:0016567">
    <property type="term" value="P:protein ubiquitination"/>
    <property type="evidence" value="ECO:0007669"/>
    <property type="project" value="InterPro"/>
</dbReference>
<dbReference type="CDD" id="cd16620">
    <property type="entry name" value="vRING-HC-C4C4_RBBP6"/>
    <property type="match status" value="1"/>
</dbReference>
<dbReference type="GO" id="GO:0008270">
    <property type="term" value="F:zinc ion binding"/>
    <property type="evidence" value="ECO:0007669"/>
    <property type="project" value="UniProtKB-KW"/>
</dbReference>
<evidence type="ECO:0000256" key="7">
    <source>
        <dbReference type="PROSITE-ProRule" id="PRU00047"/>
    </source>
</evidence>
<dbReference type="Gene3D" id="4.10.60.10">
    <property type="entry name" value="Zinc finger, CCHC-type"/>
    <property type="match status" value="1"/>
</dbReference>
<dbReference type="PROSITE" id="PS50158">
    <property type="entry name" value="ZF_CCHC"/>
    <property type="match status" value="1"/>
</dbReference>
<dbReference type="InterPro" id="IPR036875">
    <property type="entry name" value="Znf_CCHC_sf"/>
</dbReference>
<evidence type="ECO:0000256" key="6">
    <source>
        <dbReference type="ARBA" id="ARBA00023242"/>
    </source>
</evidence>
<dbReference type="AlphaFoldDB" id="A0A066VUQ8"/>
<sequence>MASATVYYKFKSQRDPSKITFDGTGISVWDIKKEIIMQNKMNKDLNFHLSIFDESGSREYKSDDQIVPRSSLVIVKRLPAQPGKGTAYKYVTDDSGPTGVEARFSGVPNASGIRSAPGGTYRGTMSMRFDGRDAQQATSSASASNSAQQSFDAPAGGQDNADEASKIAAMFQASNEQWSHTQEQMSHATYRERGGAPRRGGPPRPQAPHLQQRRHEPPGPGYICHRCGKKGHWIQDCPTNDMPDWDGKPKLKRTTGIPRSMLKTVEQPTDEQRAAGMMITADGDFVIAQADTATWQKQRGRAKILTKSDVYELRPSDSSLTCALCSRLLRDAVKTPCCGTRFCEECIQNHLLEHDFMCPECEKSVQDLDRLERDQETRDKVEEFINSAIRKSEEEQEAATTAQQQQQADEASLSNAAVDEDGRVGKQGDEGKEETNGDLRDPQSGHGNQRNGGGSSYQDMVQQFASLPNNPMATMMMVSQINARLQDPRLTLGERQRLTGQLQYLQTLYMNQMQAMMTGGSYTQQGITWGQQQAMQATNPFSHRAPNADSDSPYMRTAIGNRGTGRQKRDRPMDSFEVNSGGGGGKRARGDW</sequence>
<dbReference type="HOGENOM" id="CLU_019105_2_1_1"/>
<dbReference type="InParanoid" id="A0A066VUQ8"/>
<dbReference type="InterPro" id="IPR033489">
    <property type="entry name" value="RBBP6"/>
</dbReference>
<dbReference type="PROSITE" id="PS51282">
    <property type="entry name" value="DWNN"/>
    <property type="match status" value="1"/>
</dbReference>
<dbReference type="OMA" id="NVPDHEP"/>
<evidence type="ECO:0000256" key="2">
    <source>
        <dbReference type="ARBA" id="ARBA00022664"/>
    </source>
</evidence>
<feature type="domain" description="RING-type" evidence="9">
    <location>
        <begin position="322"/>
        <end position="362"/>
    </location>
</feature>
<keyword evidence="2" id="KW-0507">mRNA processing</keyword>
<dbReference type="GO" id="GO:0003676">
    <property type="term" value="F:nucleic acid binding"/>
    <property type="evidence" value="ECO:0007669"/>
    <property type="project" value="InterPro"/>
</dbReference>
<evidence type="ECO:0000259" key="11">
    <source>
        <dbReference type="PROSITE" id="PS51282"/>
    </source>
</evidence>
<dbReference type="SMART" id="SM01180">
    <property type="entry name" value="DWNN"/>
    <property type="match status" value="1"/>
</dbReference>
<evidence type="ECO:0000313" key="12">
    <source>
        <dbReference type="EMBL" id="KDN45447.1"/>
    </source>
</evidence>
<dbReference type="GO" id="GO:0005634">
    <property type="term" value="C:nucleus"/>
    <property type="evidence" value="ECO:0007669"/>
    <property type="project" value="UniProtKB-SubCell"/>
</dbReference>
<dbReference type="PANTHER" id="PTHR15439">
    <property type="entry name" value="RETINOBLASTOMA-BINDING PROTEIN 6"/>
    <property type="match status" value="1"/>
</dbReference>
<dbReference type="Pfam" id="PF08783">
    <property type="entry name" value="DWNN"/>
    <property type="match status" value="1"/>
</dbReference>
<evidence type="ECO:0000256" key="4">
    <source>
        <dbReference type="ARBA" id="ARBA00022771"/>
    </source>
</evidence>
<keyword evidence="5" id="KW-0862">Zinc</keyword>
<feature type="domain" description="DWNN" evidence="11">
    <location>
        <begin position="6"/>
        <end position="79"/>
    </location>
</feature>
<feature type="region of interest" description="Disordered" evidence="8">
    <location>
        <begin position="390"/>
        <end position="457"/>
    </location>
</feature>
<dbReference type="PANTHER" id="PTHR15439:SF0">
    <property type="entry name" value="CELL DIVISION CYCLE AND APOPTOSIS REGULATOR PROTEIN 1-RELATED"/>
    <property type="match status" value="1"/>
</dbReference>
<dbReference type="FunCoup" id="A0A066VUQ8">
    <property type="interactions" value="194"/>
</dbReference>
<protein>
    <submittedName>
        <fullName evidence="12">DWNN-domain-containing protein</fullName>
    </submittedName>
</protein>
<dbReference type="InterPro" id="IPR014891">
    <property type="entry name" value="DWNN_domain"/>
</dbReference>
<accession>A0A066VUQ8</accession>
<evidence type="ECO:0000256" key="8">
    <source>
        <dbReference type="SAM" id="MobiDB-lite"/>
    </source>
</evidence>
<dbReference type="InterPro" id="IPR025829">
    <property type="entry name" value="Zn_knuckle_CX2CX3GHX4C"/>
</dbReference>
<dbReference type="STRING" id="1037660.A0A066VUQ8"/>
<evidence type="ECO:0000259" key="9">
    <source>
        <dbReference type="PROSITE" id="PS50089"/>
    </source>
</evidence>
<name>A0A066VUQ8_TILAU</name>
<dbReference type="GO" id="GO:0006397">
    <property type="term" value="P:mRNA processing"/>
    <property type="evidence" value="ECO:0007669"/>
    <property type="project" value="UniProtKB-KW"/>
</dbReference>